<keyword evidence="2" id="KW-1185">Reference proteome</keyword>
<dbReference type="AlphaFoldDB" id="A0A934RVQ2"/>
<dbReference type="Proteomes" id="UP000617628">
    <property type="component" value="Unassembled WGS sequence"/>
</dbReference>
<evidence type="ECO:0000313" key="1">
    <source>
        <dbReference type="EMBL" id="MBK1877258.1"/>
    </source>
</evidence>
<accession>A0A934RVQ2</accession>
<protein>
    <submittedName>
        <fullName evidence="1">Uncharacterized protein</fullName>
    </submittedName>
</protein>
<proteinExistence type="predicted"/>
<sequence length="276" mass="31516">MEIRSTLIANGWKQGSLLDDDLASALYPGEEGVAVVVTQDCDLVCQNFDSEPVFETLFFKKSKKLRSKYEGKHPRVFNCILLVDGEEQVYQTSIASRKLHPRSDHLLSSKSRENSGAFGKSREKLKYWMAKKYDRYGRPEMFDAALRPTKALDQIDAVMTESADYVDSLYLSISPDGDLEVGEKYVLKILMLYDLPDAYDEESAALNRNIAERVAEAAHEVQRILSEVEELDQEKLDVDFEAKQQTYVSELSEYHYFDYDYLSADIDAEAKTLPEL</sequence>
<comment type="caution">
    <text evidence="1">The sequence shown here is derived from an EMBL/GenBank/DDBJ whole genome shotgun (WGS) entry which is preliminary data.</text>
</comment>
<evidence type="ECO:0000313" key="2">
    <source>
        <dbReference type="Proteomes" id="UP000617628"/>
    </source>
</evidence>
<dbReference type="EMBL" id="JAENIL010000016">
    <property type="protein sequence ID" value="MBK1877258.1"/>
    <property type="molecule type" value="Genomic_DNA"/>
</dbReference>
<organism evidence="1 2">
    <name type="scientific">Pelagicoccus mobilis</name>
    <dbReference type="NCBI Taxonomy" id="415221"/>
    <lineage>
        <taxon>Bacteria</taxon>
        <taxon>Pseudomonadati</taxon>
        <taxon>Verrucomicrobiota</taxon>
        <taxon>Opitutia</taxon>
        <taxon>Puniceicoccales</taxon>
        <taxon>Pelagicoccaceae</taxon>
        <taxon>Pelagicoccus</taxon>
    </lineage>
</organism>
<dbReference type="RefSeq" id="WP_200355474.1">
    <property type="nucleotide sequence ID" value="NZ_JAENIL010000016.1"/>
</dbReference>
<gene>
    <name evidence="1" type="ORF">JIN87_10285</name>
</gene>
<name>A0A934RVQ2_9BACT</name>
<reference evidence="1" key="1">
    <citation type="submission" date="2021-01" db="EMBL/GenBank/DDBJ databases">
        <title>Modified the classification status of verrucomicrobia.</title>
        <authorList>
            <person name="Feng X."/>
        </authorList>
    </citation>
    <scope>NUCLEOTIDE SEQUENCE</scope>
    <source>
        <strain evidence="1">KCTC 13126</strain>
    </source>
</reference>